<dbReference type="EMBL" id="FUWG01000004">
    <property type="protein sequence ID" value="SJZ31410.1"/>
    <property type="molecule type" value="Genomic_DNA"/>
</dbReference>
<dbReference type="RefSeq" id="WP_143593168.1">
    <property type="nucleotide sequence ID" value="NZ_FUWG01000004.1"/>
</dbReference>
<evidence type="ECO:0000259" key="2">
    <source>
        <dbReference type="Pfam" id="PF02384"/>
    </source>
</evidence>
<reference evidence="3 4" key="1">
    <citation type="submission" date="2017-02" db="EMBL/GenBank/DDBJ databases">
        <authorList>
            <person name="Peterson S.W."/>
        </authorList>
    </citation>
    <scope>NUCLEOTIDE SEQUENCE [LARGE SCALE GENOMIC DNA]</scope>
    <source>
        <strain evidence="3 4">ATCC BAA-908</strain>
    </source>
</reference>
<organism evidence="3 4">
    <name type="scientific">Treponema porcinum</name>
    <dbReference type="NCBI Taxonomy" id="261392"/>
    <lineage>
        <taxon>Bacteria</taxon>
        <taxon>Pseudomonadati</taxon>
        <taxon>Spirochaetota</taxon>
        <taxon>Spirochaetia</taxon>
        <taxon>Spirochaetales</taxon>
        <taxon>Treponemataceae</taxon>
        <taxon>Treponema</taxon>
    </lineage>
</organism>
<keyword evidence="3" id="KW-0489">Methyltransferase</keyword>
<dbReference type="GO" id="GO:0032259">
    <property type="term" value="P:methylation"/>
    <property type="evidence" value="ECO:0007669"/>
    <property type="project" value="UniProtKB-KW"/>
</dbReference>
<sequence length="50" mass="5702">MLGDIYEYILDKLSASGQNGQFRTPAQIRNLMVNLIQPTVQVMCYTYSCL</sequence>
<keyword evidence="3" id="KW-0808">Transferase</keyword>
<feature type="domain" description="DNA methylase adenine-specific" evidence="2">
    <location>
        <begin position="1"/>
        <end position="43"/>
    </location>
</feature>
<dbReference type="Proteomes" id="UP000190423">
    <property type="component" value="Unassembled WGS sequence"/>
</dbReference>
<dbReference type="InterPro" id="IPR029063">
    <property type="entry name" value="SAM-dependent_MTases_sf"/>
</dbReference>
<dbReference type="GeneID" id="96997496"/>
<keyword evidence="4" id="KW-1185">Reference proteome</keyword>
<dbReference type="STRING" id="261392.SAMN02745149_00586"/>
<proteinExistence type="inferred from homology"/>
<evidence type="ECO:0000256" key="1">
    <source>
        <dbReference type="ARBA" id="ARBA00006594"/>
    </source>
</evidence>
<accession>A0A1T4JMI6</accession>
<dbReference type="AlphaFoldDB" id="A0A1T4JMI6"/>
<evidence type="ECO:0000313" key="4">
    <source>
        <dbReference type="Proteomes" id="UP000190423"/>
    </source>
</evidence>
<gene>
    <name evidence="3" type="ORF">SAMN02745149_00586</name>
</gene>
<name>A0A1T4JMI6_TREPO</name>
<dbReference type="GO" id="GO:0003677">
    <property type="term" value="F:DNA binding"/>
    <property type="evidence" value="ECO:0007669"/>
    <property type="project" value="InterPro"/>
</dbReference>
<dbReference type="GO" id="GO:0008170">
    <property type="term" value="F:N-methyltransferase activity"/>
    <property type="evidence" value="ECO:0007669"/>
    <property type="project" value="InterPro"/>
</dbReference>
<protein>
    <submittedName>
        <fullName evidence="3">N-6 DNA Methylase</fullName>
    </submittedName>
</protein>
<dbReference type="SUPFAM" id="SSF53335">
    <property type="entry name" value="S-adenosyl-L-methionine-dependent methyltransferases"/>
    <property type="match status" value="1"/>
</dbReference>
<dbReference type="InterPro" id="IPR003356">
    <property type="entry name" value="DNA_methylase_A-5"/>
</dbReference>
<dbReference type="Gene3D" id="3.40.50.150">
    <property type="entry name" value="Vaccinia Virus protein VP39"/>
    <property type="match status" value="1"/>
</dbReference>
<evidence type="ECO:0000313" key="3">
    <source>
        <dbReference type="EMBL" id="SJZ31410.1"/>
    </source>
</evidence>
<dbReference type="Pfam" id="PF02384">
    <property type="entry name" value="N6_Mtase"/>
    <property type="match status" value="1"/>
</dbReference>
<comment type="similarity">
    <text evidence="1">Belongs to the N(4)/N(6)-methyltransferase family.</text>
</comment>